<organism evidence="1">
    <name type="scientific">human gut metagenome</name>
    <dbReference type="NCBI Taxonomy" id="408170"/>
    <lineage>
        <taxon>unclassified sequences</taxon>
        <taxon>metagenomes</taxon>
        <taxon>organismal metagenomes</taxon>
    </lineage>
</organism>
<protein>
    <submittedName>
        <fullName evidence="1">Uncharacterized protein</fullName>
    </submittedName>
</protein>
<accession>K1TX04</accession>
<sequence length="65" mass="7357">ERDVQMLIPAYDFCIPDKECSCDTDDPCEAFRKIQFPVDEFFPPNETKLQTGVSTATCCGCERSD</sequence>
<proteinExistence type="predicted"/>
<gene>
    <name evidence="1" type="ORF">OBE_03761</name>
</gene>
<name>K1TX04_9ZZZZ</name>
<dbReference type="AlphaFoldDB" id="K1TX04"/>
<evidence type="ECO:0000313" key="1">
    <source>
        <dbReference type="EMBL" id="EKC70695.1"/>
    </source>
</evidence>
<dbReference type="EMBL" id="AJWZ01002535">
    <property type="protein sequence ID" value="EKC70695.1"/>
    <property type="molecule type" value="Genomic_DNA"/>
</dbReference>
<comment type="caution">
    <text evidence="1">The sequence shown here is derived from an EMBL/GenBank/DDBJ whole genome shotgun (WGS) entry which is preliminary data.</text>
</comment>
<feature type="non-terminal residue" evidence="1">
    <location>
        <position position="1"/>
    </location>
</feature>
<reference evidence="1" key="1">
    <citation type="journal article" date="2013" name="Environ. Microbiol.">
        <title>Microbiota from the distal guts of lean and obese adolescents exhibit partial functional redundancy besides clear differences in community structure.</title>
        <authorList>
            <person name="Ferrer M."/>
            <person name="Ruiz A."/>
            <person name="Lanza F."/>
            <person name="Haange S.B."/>
            <person name="Oberbach A."/>
            <person name="Till H."/>
            <person name="Bargiela R."/>
            <person name="Campoy C."/>
            <person name="Segura M.T."/>
            <person name="Richter M."/>
            <person name="von Bergen M."/>
            <person name="Seifert J."/>
            <person name="Suarez A."/>
        </authorList>
    </citation>
    <scope>NUCLEOTIDE SEQUENCE</scope>
</reference>